<evidence type="ECO:0000313" key="1">
    <source>
        <dbReference type="EMBL" id="KAJ4839697.1"/>
    </source>
</evidence>
<dbReference type="OrthoDB" id="1744584at2759"/>
<keyword evidence="2" id="KW-1185">Reference proteome</keyword>
<dbReference type="Proteomes" id="UP001141552">
    <property type="component" value="Unassembled WGS sequence"/>
</dbReference>
<reference evidence="1" key="1">
    <citation type="submission" date="2022-02" db="EMBL/GenBank/DDBJ databases">
        <authorList>
            <person name="Henning P.M."/>
            <person name="McCubbin A.G."/>
            <person name="Shore J.S."/>
        </authorList>
    </citation>
    <scope>NUCLEOTIDE SEQUENCE</scope>
    <source>
        <strain evidence="1">F60SS</strain>
        <tissue evidence="1">Leaves</tissue>
    </source>
</reference>
<sequence>MFPISRIISHQPKNNEAALRTELDLIEETREAATLRASLQKLKAAKYHNARVKERTFKVGDDVMRKVEATA</sequence>
<accession>A0A9Q0FY67</accession>
<gene>
    <name evidence="1" type="ORF">Tsubulata_037409</name>
</gene>
<reference evidence="1" key="2">
    <citation type="journal article" date="2023" name="Plants (Basel)">
        <title>Annotation of the Turnera subulata (Passifloraceae) Draft Genome Reveals the S-Locus Evolved after the Divergence of Turneroideae from Passifloroideae in a Stepwise Manner.</title>
        <authorList>
            <person name="Henning P.M."/>
            <person name="Roalson E.H."/>
            <person name="Mir W."/>
            <person name="McCubbin A.G."/>
            <person name="Shore J.S."/>
        </authorList>
    </citation>
    <scope>NUCLEOTIDE SEQUENCE</scope>
    <source>
        <strain evidence="1">F60SS</strain>
    </source>
</reference>
<dbReference type="AlphaFoldDB" id="A0A9Q0FY67"/>
<name>A0A9Q0FY67_9ROSI</name>
<evidence type="ECO:0000313" key="2">
    <source>
        <dbReference type="Proteomes" id="UP001141552"/>
    </source>
</evidence>
<proteinExistence type="predicted"/>
<organism evidence="1 2">
    <name type="scientific">Turnera subulata</name>
    <dbReference type="NCBI Taxonomy" id="218843"/>
    <lineage>
        <taxon>Eukaryota</taxon>
        <taxon>Viridiplantae</taxon>
        <taxon>Streptophyta</taxon>
        <taxon>Embryophyta</taxon>
        <taxon>Tracheophyta</taxon>
        <taxon>Spermatophyta</taxon>
        <taxon>Magnoliopsida</taxon>
        <taxon>eudicotyledons</taxon>
        <taxon>Gunneridae</taxon>
        <taxon>Pentapetalae</taxon>
        <taxon>rosids</taxon>
        <taxon>fabids</taxon>
        <taxon>Malpighiales</taxon>
        <taxon>Passifloraceae</taxon>
        <taxon>Turnera</taxon>
    </lineage>
</organism>
<comment type="caution">
    <text evidence="1">The sequence shown here is derived from an EMBL/GenBank/DDBJ whole genome shotgun (WGS) entry which is preliminary data.</text>
</comment>
<dbReference type="EMBL" id="JAKUCV010003219">
    <property type="protein sequence ID" value="KAJ4839697.1"/>
    <property type="molecule type" value="Genomic_DNA"/>
</dbReference>
<protein>
    <submittedName>
        <fullName evidence="1">Uncharacterized protein</fullName>
    </submittedName>
</protein>